<keyword evidence="13" id="KW-0675">Receptor</keyword>
<dbReference type="AlphaFoldDB" id="A0A9R1TSI6"/>
<dbReference type="OrthoDB" id="10037294at2759"/>
<evidence type="ECO:0000313" key="12">
    <source>
        <dbReference type="Proteomes" id="UP000694866"/>
    </source>
</evidence>
<dbReference type="Gene3D" id="4.10.400.10">
    <property type="entry name" value="Low-density Lipoprotein Receptor"/>
    <property type="match status" value="1"/>
</dbReference>
<dbReference type="SMART" id="SM00765">
    <property type="entry name" value="MANEC"/>
    <property type="match status" value="1"/>
</dbReference>
<dbReference type="PANTHER" id="PTHR46876">
    <property type="entry name" value="LOW-DENSITY LIPOPROTEIN RECEPTOR-RELATED PROTEIN 11"/>
    <property type="match status" value="1"/>
</dbReference>
<keyword evidence="6" id="KW-1015">Disulfide bond</keyword>
<dbReference type="Proteomes" id="UP000694866">
    <property type="component" value="Unplaced"/>
</dbReference>
<accession>A0A9R1TSI6</accession>
<keyword evidence="13" id="KW-0449">Lipoprotein</keyword>
<dbReference type="PROSITE" id="PS50986">
    <property type="entry name" value="MANSC"/>
    <property type="match status" value="1"/>
</dbReference>
<evidence type="ECO:0000256" key="3">
    <source>
        <dbReference type="ARBA" id="ARBA00022729"/>
    </source>
</evidence>
<feature type="compositionally biased region" description="Pro residues" evidence="9">
    <location>
        <begin position="423"/>
        <end position="433"/>
    </location>
</feature>
<organism evidence="12 13">
    <name type="scientific">Fopius arisanus</name>
    <dbReference type="NCBI Taxonomy" id="64838"/>
    <lineage>
        <taxon>Eukaryota</taxon>
        <taxon>Metazoa</taxon>
        <taxon>Ecdysozoa</taxon>
        <taxon>Arthropoda</taxon>
        <taxon>Hexapoda</taxon>
        <taxon>Insecta</taxon>
        <taxon>Pterygota</taxon>
        <taxon>Neoptera</taxon>
        <taxon>Endopterygota</taxon>
        <taxon>Hymenoptera</taxon>
        <taxon>Apocrita</taxon>
        <taxon>Ichneumonoidea</taxon>
        <taxon>Braconidae</taxon>
        <taxon>Opiinae</taxon>
        <taxon>Fopius</taxon>
    </lineage>
</organism>
<gene>
    <name evidence="13" type="primary">LOC105273472</name>
</gene>
<dbReference type="GeneID" id="105273472"/>
<keyword evidence="7" id="KW-0325">Glycoprotein</keyword>
<dbReference type="SMART" id="SM00192">
    <property type="entry name" value="LDLa"/>
    <property type="match status" value="1"/>
</dbReference>
<dbReference type="KEGG" id="fas:105273472"/>
<reference evidence="13" key="1">
    <citation type="submission" date="2025-08" db="UniProtKB">
        <authorList>
            <consortium name="RefSeq"/>
        </authorList>
    </citation>
    <scope>IDENTIFICATION</scope>
    <source>
        <strain evidence="13">USDA-PBARC FA_bdor</strain>
        <tissue evidence="13">Whole organism</tissue>
    </source>
</reference>
<evidence type="ECO:0000313" key="13">
    <source>
        <dbReference type="RefSeq" id="XP_011314226.1"/>
    </source>
</evidence>
<evidence type="ECO:0000256" key="2">
    <source>
        <dbReference type="ARBA" id="ARBA00022692"/>
    </source>
</evidence>
<evidence type="ECO:0000256" key="5">
    <source>
        <dbReference type="ARBA" id="ARBA00023136"/>
    </source>
</evidence>
<evidence type="ECO:0000259" key="11">
    <source>
        <dbReference type="PROSITE" id="PS50986"/>
    </source>
</evidence>
<evidence type="ECO:0000256" key="4">
    <source>
        <dbReference type="ARBA" id="ARBA00022989"/>
    </source>
</evidence>
<feature type="compositionally biased region" description="Basic and acidic residues" evidence="9">
    <location>
        <begin position="473"/>
        <end position="494"/>
    </location>
</feature>
<dbReference type="InterPro" id="IPR023415">
    <property type="entry name" value="LDLR_class-A_CS"/>
</dbReference>
<comment type="subcellular location">
    <subcellularLocation>
        <location evidence="1">Membrane</location>
        <topology evidence="1">Single-pass type I membrane protein</topology>
    </subcellularLocation>
</comment>
<keyword evidence="5 10" id="KW-0472">Membrane</keyword>
<keyword evidence="2 10" id="KW-0812">Transmembrane</keyword>
<dbReference type="Pfam" id="PF07502">
    <property type="entry name" value="MANEC"/>
    <property type="match status" value="1"/>
</dbReference>
<sequence>MFPNVLRVITEFIIIFNCVNSENIFKQNDQLPPGGLQRCIESFDVHRDKIIRTQDSLALGAKYIMEDEVDDRQNCLRLCCQTNDCDVFIFEEKKRGSCYLFHCGPPQDFKCKFTSHLNYTSAVLTNLSYRNPPYVEQSGRSQQEHELKSLRKVVVPQAPAEYIYTDAPVVTTEIPKPVVLTTPAKTGCSRNQYECRTSGDCIAIYNVCDGIPQCTDGSDEAAELGCPPEKPTPPPPVIPPMLPPPPELKYPEGVQHRKNLQAFYEGPEVGPKPWQLAHQMMPQQPGPPYPPQTGVMPKGNYGGQGYIGGWEYRQIYDQTKDNYQMSNIHSKADIPHYDREQQPHIFNHKRPGMLPENVEGAGYVEAERPYESYYQVQNHAGWQQIPPQLVPIEPKFPIVPTPSPPMQKLELHPVPQEQVKSSPVPPPTPPPLPKLDIPTKSNPSIKKELKTQKSLFTSLPKKAEVTVENQPAVKKDPEPIKETVSHSTQEEHHTEETRVHHFVAEHLKQNNHKDSEVLRPRGAVISLALGLTVTAIMATLIGCRLKAVRKRGRRGHGPFAHDADYLVNGMYL</sequence>
<dbReference type="PROSITE" id="PS50068">
    <property type="entry name" value="LDLRA_2"/>
    <property type="match status" value="1"/>
</dbReference>
<feature type="domain" description="MANSC" evidence="11">
    <location>
        <begin position="45"/>
        <end position="122"/>
    </location>
</feature>
<evidence type="ECO:0000256" key="10">
    <source>
        <dbReference type="SAM" id="Phobius"/>
    </source>
</evidence>
<evidence type="ECO:0000256" key="9">
    <source>
        <dbReference type="SAM" id="MobiDB-lite"/>
    </source>
</evidence>
<dbReference type="PANTHER" id="PTHR46876:SF1">
    <property type="entry name" value="LOW-DENSITY LIPOPROTEIN RECEPTOR-RELATED PROTEIN 11"/>
    <property type="match status" value="1"/>
</dbReference>
<dbReference type="InterPro" id="IPR002172">
    <property type="entry name" value="LDrepeatLR_classA_rpt"/>
</dbReference>
<feature type="transmembrane region" description="Helical" evidence="10">
    <location>
        <begin position="523"/>
        <end position="545"/>
    </location>
</feature>
<evidence type="ECO:0000256" key="8">
    <source>
        <dbReference type="PROSITE-ProRule" id="PRU00124"/>
    </source>
</evidence>
<evidence type="ECO:0000256" key="7">
    <source>
        <dbReference type="ARBA" id="ARBA00023180"/>
    </source>
</evidence>
<feature type="region of interest" description="Disordered" evidence="9">
    <location>
        <begin position="415"/>
        <end position="445"/>
    </location>
</feature>
<keyword evidence="3" id="KW-0732">Signal</keyword>
<evidence type="ECO:0000256" key="6">
    <source>
        <dbReference type="ARBA" id="ARBA00023157"/>
    </source>
</evidence>
<name>A0A9R1TSI6_9HYME</name>
<dbReference type="InterPro" id="IPR013980">
    <property type="entry name" value="MANSC_dom"/>
</dbReference>
<dbReference type="SUPFAM" id="SSF57424">
    <property type="entry name" value="LDL receptor-like module"/>
    <property type="match status" value="1"/>
</dbReference>
<protein>
    <submittedName>
        <fullName evidence="13">Low-density lipoprotein receptor-related protein 11 isoform X1</fullName>
    </submittedName>
</protein>
<keyword evidence="4 10" id="KW-1133">Transmembrane helix</keyword>
<keyword evidence="12" id="KW-1185">Reference proteome</keyword>
<dbReference type="InterPro" id="IPR036055">
    <property type="entry name" value="LDL_receptor-like_sf"/>
</dbReference>
<dbReference type="Pfam" id="PF00057">
    <property type="entry name" value="Ldl_recept_a"/>
    <property type="match status" value="1"/>
</dbReference>
<feature type="region of interest" description="Disordered" evidence="9">
    <location>
        <begin position="467"/>
        <end position="494"/>
    </location>
</feature>
<comment type="caution">
    <text evidence="8">Lacks conserved residue(s) required for the propagation of feature annotation.</text>
</comment>
<dbReference type="CDD" id="cd00112">
    <property type="entry name" value="LDLa"/>
    <property type="match status" value="1"/>
</dbReference>
<dbReference type="PROSITE" id="PS01209">
    <property type="entry name" value="LDLRA_1"/>
    <property type="match status" value="1"/>
</dbReference>
<dbReference type="InterPro" id="IPR011106">
    <property type="entry name" value="MANSC_N"/>
</dbReference>
<evidence type="ECO:0000256" key="1">
    <source>
        <dbReference type="ARBA" id="ARBA00004479"/>
    </source>
</evidence>
<proteinExistence type="predicted"/>
<dbReference type="RefSeq" id="XP_011314226.1">
    <property type="nucleotide sequence ID" value="XM_011315924.1"/>
</dbReference>
<dbReference type="GO" id="GO:0016020">
    <property type="term" value="C:membrane"/>
    <property type="evidence" value="ECO:0007669"/>
    <property type="project" value="UniProtKB-SubCell"/>
</dbReference>